<dbReference type="Gene3D" id="2.70.20.10">
    <property type="entry name" value="Topoisomerase I, domain 3"/>
    <property type="match status" value="1"/>
</dbReference>
<dbReference type="InterPro" id="IPR013826">
    <property type="entry name" value="Topo_IA_cen_sub3"/>
</dbReference>
<comment type="similarity">
    <text evidence="2">Belongs to the type IA topoisomerase family.</text>
</comment>
<dbReference type="InterPro" id="IPR006171">
    <property type="entry name" value="TOPRIM_dom"/>
</dbReference>
<dbReference type="GO" id="GO:0046872">
    <property type="term" value="F:metal ion binding"/>
    <property type="evidence" value="ECO:0007669"/>
    <property type="project" value="UniProtKB-KW"/>
</dbReference>
<dbReference type="InterPro" id="IPR034144">
    <property type="entry name" value="TOPRIM_TopoIII"/>
</dbReference>
<dbReference type="Proteomes" id="UP001162960">
    <property type="component" value="Chromosome"/>
</dbReference>
<evidence type="ECO:0000256" key="4">
    <source>
        <dbReference type="ARBA" id="ARBA00022723"/>
    </source>
</evidence>
<dbReference type="NCBIfam" id="TIGR01056">
    <property type="entry name" value="topB"/>
    <property type="match status" value="1"/>
</dbReference>
<evidence type="ECO:0000256" key="10">
    <source>
        <dbReference type="ARBA" id="ARBA00032235"/>
    </source>
</evidence>
<evidence type="ECO:0000256" key="2">
    <source>
        <dbReference type="ARBA" id="ARBA00009446"/>
    </source>
</evidence>
<dbReference type="Gene3D" id="1.10.460.10">
    <property type="entry name" value="Topoisomerase I, domain 2"/>
    <property type="match status" value="1"/>
</dbReference>
<dbReference type="InterPro" id="IPR000380">
    <property type="entry name" value="Topo_IA"/>
</dbReference>
<dbReference type="SMART" id="SM00436">
    <property type="entry name" value="TOP1Bc"/>
    <property type="match status" value="1"/>
</dbReference>
<keyword evidence="6" id="KW-0238">DNA-binding</keyword>
<evidence type="ECO:0000256" key="7">
    <source>
        <dbReference type="ARBA" id="ARBA00023235"/>
    </source>
</evidence>
<dbReference type="CDD" id="cd00186">
    <property type="entry name" value="TOP1Ac"/>
    <property type="match status" value="1"/>
</dbReference>
<protein>
    <recommendedName>
        <fullName evidence="3">DNA topoisomerase</fullName>
        <ecNumber evidence="3">5.6.2.1</ecNumber>
    </recommendedName>
    <alternativeName>
        <fullName evidence="11">Omega-protein</fullName>
    </alternativeName>
    <alternativeName>
        <fullName evidence="10">Relaxing enzyme</fullName>
    </alternativeName>
    <alternativeName>
        <fullName evidence="8">Swivelase</fullName>
    </alternativeName>
    <alternativeName>
        <fullName evidence="9">Untwisting enzyme</fullName>
    </alternativeName>
</protein>
<dbReference type="InterPro" id="IPR003601">
    <property type="entry name" value="Topo_IA_2"/>
</dbReference>
<feature type="domain" description="Topo IA-type catalytic" evidence="13">
    <location>
        <begin position="158"/>
        <end position="587"/>
    </location>
</feature>
<evidence type="ECO:0000256" key="5">
    <source>
        <dbReference type="ARBA" id="ARBA00023029"/>
    </source>
</evidence>
<evidence type="ECO:0000256" key="9">
    <source>
        <dbReference type="ARBA" id="ARBA00031985"/>
    </source>
</evidence>
<evidence type="ECO:0000256" key="3">
    <source>
        <dbReference type="ARBA" id="ARBA00012891"/>
    </source>
</evidence>
<evidence type="ECO:0000313" key="14">
    <source>
        <dbReference type="EMBL" id="UYU91422.1"/>
    </source>
</evidence>
<dbReference type="InterPro" id="IPR013497">
    <property type="entry name" value="Topo_IA_cen"/>
</dbReference>
<evidence type="ECO:0000256" key="11">
    <source>
        <dbReference type="ARBA" id="ARBA00032877"/>
    </source>
</evidence>
<dbReference type="EC" id="5.6.2.1" evidence="3"/>
<feature type="domain" description="Toprim" evidence="12">
    <location>
        <begin position="1"/>
        <end position="141"/>
    </location>
</feature>
<dbReference type="GO" id="GO:0003917">
    <property type="term" value="F:DNA topoisomerase type I (single strand cut, ATP-independent) activity"/>
    <property type="evidence" value="ECO:0007669"/>
    <property type="project" value="UniProtKB-EC"/>
</dbReference>
<evidence type="ECO:0000256" key="6">
    <source>
        <dbReference type="ARBA" id="ARBA00023125"/>
    </source>
</evidence>
<evidence type="ECO:0000256" key="8">
    <source>
        <dbReference type="ARBA" id="ARBA00030003"/>
    </source>
</evidence>
<dbReference type="GO" id="GO:0043597">
    <property type="term" value="C:cytoplasmic replication fork"/>
    <property type="evidence" value="ECO:0007669"/>
    <property type="project" value="TreeGrafter"/>
</dbReference>
<dbReference type="SUPFAM" id="SSF56712">
    <property type="entry name" value="Prokaryotic type I DNA topoisomerase"/>
    <property type="match status" value="1"/>
</dbReference>
<proteinExistence type="inferred from homology"/>
<reference evidence="14" key="1">
    <citation type="submission" date="2021-06" db="EMBL/GenBank/DDBJ databases">
        <title>Interrogation of the integrated mobile genetic elements in gut-associated Bacteroides with a consensus prediction approach.</title>
        <authorList>
            <person name="Campbell D.E."/>
            <person name="Leigh J.R."/>
            <person name="Kim T."/>
            <person name="England W."/>
            <person name="Whitaker R.J."/>
            <person name="Degnan P.H."/>
        </authorList>
    </citation>
    <scope>NUCLEOTIDE SEQUENCE</scope>
    <source>
        <strain evidence="14">VPI-3443</strain>
    </source>
</reference>
<keyword evidence="5" id="KW-0799">Topoisomerase</keyword>
<evidence type="ECO:0000313" key="15">
    <source>
        <dbReference type="Proteomes" id="UP001162960"/>
    </source>
</evidence>
<dbReference type="CDD" id="cd03362">
    <property type="entry name" value="TOPRIM_TopoIA_TopoIII"/>
    <property type="match status" value="1"/>
</dbReference>
<gene>
    <name evidence="14" type="ORF">KQP74_01970</name>
</gene>
<dbReference type="PRINTS" id="PR00417">
    <property type="entry name" value="PRTPISMRASEI"/>
</dbReference>
<dbReference type="Pfam" id="PF13342">
    <property type="entry name" value="Toprim_Crpt"/>
    <property type="match status" value="1"/>
</dbReference>
<keyword evidence="7" id="KW-0413">Isomerase</keyword>
<accession>A0AB38UER2</accession>
<evidence type="ECO:0000259" key="12">
    <source>
        <dbReference type="PROSITE" id="PS50880"/>
    </source>
</evidence>
<organism evidence="14 15">
    <name type="scientific">Bacteroides thetaiotaomicron</name>
    <dbReference type="NCBI Taxonomy" id="818"/>
    <lineage>
        <taxon>Bacteria</taxon>
        <taxon>Pseudomonadati</taxon>
        <taxon>Bacteroidota</taxon>
        <taxon>Bacteroidia</taxon>
        <taxon>Bacteroidales</taxon>
        <taxon>Bacteroidaceae</taxon>
        <taxon>Bacteroides</taxon>
    </lineage>
</organism>
<keyword evidence="4" id="KW-0479">Metal-binding</keyword>
<comment type="catalytic activity">
    <reaction evidence="1">
        <text>ATP-independent breakage of single-stranded DNA, followed by passage and rejoining.</text>
        <dbReference type="EC" id="5.6.2.1"/>
    </reaction>
</comment>
<dbReference type="PANTHER" id="PTHR11390">
    <property type="entry name" value="PROKARYOTIC DNA TOPOISOMERASE"/>
    <property type="match status" value="1"/>
</dbReference>
<dbReference type="InterPro" id="IPR003602">
    <property type="entry name" value="Topo_IA_DNA-bd_dom"/>
</dbReference>
<dbReference type="Pfam" id="PF01751">
    <property type="entry name" value="Toprim"/>
    <property type="match status" value="1"/>
</dbReference>
<dbReference type="PANTHER" id="PTHR11390:SF21">
    <property type="entry name" value="DNA TOPOISOMERASE 3-ALPHA"/>
    <property type="match status" value="1"/>
</dbReference>
<name>A0AB38UER2_BACT4</name>
<dbReference type="NCBIfam" id="NF005829">
    <property type="entry name" value="PRK07726.1"/>
    <property type="match status" value="1"/>
</dbReference>
<dbReference type="Gene3D" id="3.40.50.140">
    <property type="match status" value="1"/>
</dbReference>
<dbReference type="PROSITE" id="PS50880">
    <property type="entry name" value="TOPRIM"/>
    <property type="match status" value="1"/>
</dbReference>
<dbReference type="InterPro" id="IPR013824">
    <property type="entry name" value="Topo_IA_cen_sub1"/>
</dbReference>
<dbReference type="Gene3D" id="1.10.290.10">
    <property type="entry name" value="Topoisomerase I, domain 4"/>
    <property type="match status" value="1"/>
</dbReference>
<dbReference type="SMART" id="SM00493">
    <property type="entry name" value="TOPRIM"/>
    <property type="match status" value="1"/>
</dbReference>
<dbReference type="InterPro" id="IPR025589">
    <property type="entry name" value="Toprim_C_rpt"/>
</dbReference>
<evidence type="ECO:0000259" key="13">
    <source>
        <dbReference type="PROSITE" id="PS52039"/>
    </source>
</evidence>
<dbReference type="InterPro" id="IPR013825">
    <property type="entry name" value="Topo_IA_cen_sub2"/>
</dbReference>
<dbReference type="GO" id="GO:0003677">
    <property type="term" value="F:DNA binding"/>
    <property type="evidence" value="ECO:0007669"/>
    <property type="project" value="UniProtKB-KW"/>
</dbReference>
<dbReference type="InterPro" id="IPR005738">
    <property type="entry name" value="TopoIII"/>
</dbReference>
<sequence>MIAIIAEKPSVARDIATVLGATQKNDGNISGNGFIVTWAFGHLVGLAMPDAYGIENFRRENLPILPQSFQLIPRQVKTDKGYKPDSGTVKQLKVIKEVFDQCDKIIVATDAGREGELIFRYIYEYLECRKPFVRLWISSLTDKAIRDGLQNLKDGTMYDNLFRSAKARSEADWLIGINASQALSITAGRGTYSLGRVQTPTLAMICSRYLENKNFVPQKYWQLKLHTGKDSIEFSALSEEKFDNQQPAIDKLQIIKDSGQVQVKSVECKEVNQEPPLLYDLTTLQKEANTKLNFSADKTLSIAQKLYEGKLISYPRTGSRYISQDVFDEIPERISLLETYDRFAGYAKSMNGSNLNRRSVDDKKVTDHHALIITENKPGSLQADEQAIYELVAGRMLEAFSEKCVKEVTSISLTSGESIFAVKGTVIKSAGWRAIFNTQEEGEENTVLPALKEGENLPLSDIELLEKQTKPKPLHTESSLLSAMENAGKELEDAELKASMKDSGIGTPATRAAIIETLFTRQYIIREKKALVPTEKGLAVYDIVRDKKIADVEMTGMWENALSKIESGEMNPDTFHKSTEVHASQITSELLGVQLTLSTQQDLTCPKCGTGRVLLYPKVAKCDNTDCGLVIFRNKSDKQLTDKQVTELVTTKKTGVIKGFKSKVGKPFDASLAFDDQFNVVFVFPEKKGKSKK</sequence>
<dbReference type="GO" id="GO:0006265">
    <property type="term" value="P:DNA topological change"/>
    <property type="evidence" value="ECO:0007669"/>
    <property type="project" value="InterPro"/>
</dbReference>
<dbReference type="SMART" id="SM00437">
    <property type="entry name" value="TOP1Ac"/>
    <property type="match status" value="1"/>
</dbReference>
<dbReference type="RefSeq" id="WP_264455323.1">
    <property type="nucleotide sequence ID" value="NZ_CP083685.1"/>
</dbReference>
<dbReference type="GO" id="GO:0006281">
    <property type="term" value="P:DNA repair"/>
    <property type="evidence" value="ECO:0007669"/>
    <property type="project" value="TreeGrafter"/>
</dbReference>
<dbReference type="Pfam" id="PF01131">
    <property type="entry name" value="Topoisom_bac"/>
    <property type="match status" value="1"/>
</dbReference>
<dbReference type="InterPro" id="IPR023405">
    <property type="entry name" value="Topo_IA_core_domain"/>
</dbReference>
<dbReference type="AlphaFoldDB" id="A0AB38UER2"/>
<dbReference type="PROSITE" id="PS52039">
    <property type="entry name" value="TOPO_IA_2"/>
    <property type="match status" value="1"/>
</dbReference>
<dbReference type="GO" id="GO:0006310">
    <property type="term" value="P:DNA recombination"/>
    <property type="evidence" value="ECO:0007669"/>
    <property type="project" value="TreeGrafter"/>
</dbReference>
<evidence type="ECO:0000256" key="1">
    <source>
        <dbReference type="ARBA" id="ARBA00000213"/>
    </source>
</evidence>
<dbReference type="EMBL" id="CP083685">
    <property type="protein sequence ID" value="UYU91422.1"/>
    <property type="molecule type" value="Genomic_DNA"/>
</dbReference>